<feature type="transmembrane region" description="Helical" evidence="1">
    <location>
        <begin position="32"/>
        <end position="60"/>
    </location>
</feature>
<keyword evidence="1" id="KW-0472">Membrane</keyword>
<evidence type="ECO:0000256" key="1">
    <source>
        <dbReference type="SAM" id="Phobius"/>
    </source>
</evidence>
<sequence length="67" mass="7269">MLHPPYTLHLPHFLPPPPTQTLPGPLTFAPPLVVAIVSTFLIALSFKSFNIAFTFCIVGLGGGRVLW</sequence>
<keyword evidence="3" id="KW-1185">Reference proteome</keyword>
<reference evidence="2 3" key="1">
    <citation type="submission" date="2018-11" db="EMBL/GenBank/DDBJ databases">
        <authorList>
            <consortium name="Pathogen Informatics"/>
        </authorList>
    </citation>
    <scope>NUCLEOTIDE SEQUENCE [LARGE SCALE GENOMIC DNA]</scope>
    <source>
        <strain evidence="2 3">NST_G2</strain>
    </source>
</reference>
<protein>
    <submittedName>
        <fullName evidence="2">Uncharacterized protein</fullName>
    </submittedName>
</protein>
<keyword evidence="1" id="KW-0812">Transmembrane</keyword>
<keyword evidence="1" id="KW-1133">Transmembrane helix</keyword>
<dbReference type="EMBL" id="UYSU01040300">
    <property type="protein sequence ID" value="VDM02178.1"/>
    <property type="molecule type" value="Genomic_DNA"/>
</dbReference>
<dbReference type="Proteomes" id="UP000275846">
    <property type="component" value="Unassembled WGS sequence"/>
</dbReference>
<accession>A0A3P7ESM6</accession>
<dbReference type="AlphaFoldDB" id="A0A3P7ESM6"/>
<gene>
    <name evidence="2" type="ORF">SSLN_LOCUS15792</name>
</gene>
<proteinExistence type="predicted"/>
<name>A0A3P7ESM6_SCHSO</name>
<evidence type="ECO:0000313" key="3">
    <source>
        <dbReference type="Proteomes" id="UP000275846"/>
    </source>
</evidence>
<evidence type="ECO:0000313" key="2">
    <source>
        <dbReference type="EMBL" id="VDM02178.1"/>
    </source>
</evidence>
<organism evidence="2 3">
    <name type="scientific">Schistocephalus solidus</name>
    <name type="common">Tapeworm</name>
    <dbReference type="NCBI Taxonomy" id="70667"/>
    <lineage>
        <taxon>Eukaryota</taxon>
        <taxon>Metazoa</taxon>
        <taxon>Spiralia</taxon>
        <taxon>Lophotrochozoa</taxon>
        <taxon>Platyhelminthes</taxon>
        <taxon>Cestoda</taxon>
        <taxon>Eucestoda</taxon>
        <taxon>Diphyllobothriidea</taxon>
        <taxon>Diphyllobothriidae</taxon>
        <taxon>Schistocephalus</taxon>
    </lineage>
</organism>